<keyword evidence="2" id="KW-1185">Reference proteome</keyword>
<evidence type="ECO:0000313" key="1">
    <source>
        <dbReference type="EMBL" id="TFK68209.1"/>
    </source>
</evidence>
<dbReference type="EMBL" id="ML208357">
    <property type="protein sequence ID" value="TFK68209.1"/>
    <property type="molecule type" value="Genomic_DNA"/>
</dbReference>
<accession>A0ACD3ASI1</accession>
<gene>
    <name evidence="1" type="ORF">BDN72DRAFT_821561</name>
</gene>
<dbReference type="Proteomes" id="UP000308600">
    <property type="component" value="Unassembled WGS sequence"/>
</dbReference>
<name>A0ACD3ASI1_9AGAR</name>
<organism evidence="1 2">
    <name type="scientific">Pluteus cervinus</name>
    <dbReference type="NCBI Taxonomy" id="181527"/>
    <lineage>
        <taxon>Eukaryota</taxon>
        <taxon>Fungi</taxon>
        <taxon>Dikarya</taxon>
        <taxon>Basidiomycota</taxon>
        <taxon>Agaricomycotina</taxon>
        <taxon>Agaricomycetes</taxon>
        <taxon>Agaricomycetidae</taxon>
        <taxon>Agaricales</taxon>
        <taxon>Pluteineae</taxon>
        <taxon>Pluteaceae</taxon>
        <taxon>Pluteus</taxon>
    </lineage>
</organism>
<sequence>MPSFLDNGDAEDHASLLSARSVRPSPDTLTKLVKRLRALTLALLPVEVEPENINAPTSRVITPQVISAYRAAAGDFTEALPYCLLRARAEFLWDASHNPADYGENYGRAVACEVLARRIVHLSPPDRLSTIMSTRYQHRQLDGDDSEMTSALETAIDGHCTIFLSSTEAQDVVNALWTGEIVQKNNAHHDIDYVSFTPYSESTSFWSRLDPSRLSVPRYQNAFRIIIWLFFLVVYSQAVREPLERLDDNHLLLDNWEIVLYFMGLSFAVEDFHKFFTLLKFVTWRAFTFWNVMAFFTDSLLLAAFTLRVMSLQASPDQVLGWRLKSFQVLSFVSPFIWWLVTVFDGFKYVGTMQICISRMLKESGIFFALLSVLGIGFAQGMYALDAADGTVESAATVINALAQALLSAPDYGRYATSPAGMILFYFWNTVTAIILLNVLISLFSSAYSDVVDDAEAQYLAFFAGKTVGMIRAPDSYVYPAPFNLIEIILVAPFELFMSSKRYATYNRYVMGTAFFIPLSFIAFFESSTETRRNRWLKDWLRSGDEGEAETPAHRDPIVDDQDCPGLSISKVPFEDLIQVFPNTQESAETSILKEIDALKQQLAVLVERLEAR</sequence>
<evidence type="ECO:0000313" key="2">
    <source>
        <dbReference type="Proteomes" id="UP000308600"/>
    </source>
</evidence>
<protein>
    <submittedName>
        <fullName evidence="1">Calcium activated cation channel</fullName>
    </submittedName>
</protein>
<reference evidence="1 2" key="1">
    <citation type="journal article" date="2019" name="Nat. Ecol. Evol.">
        <title>Megaphylogeny resolves global patterns of mushroom evolution.</title>
        <authorList>
            <person name="Varga T."/>
            <person name="Krizsan K."/>
            <person name="Foldi C."/>
            <person name="Dima B."/>
            <person name="Sanchez-Garcia M."/>
            <person name="Sanchez-Ramirez S."/>
            <person name="Szollosi G.J."/>
            <person name="Szarkandi J.G."/>
            <person name="Papp V."/>
            <person name="Albert L."/>
            <person name="Andreopoulos W."/>
            <person name="Angelini C."/>
            <person name="Antonin V."/>
            <person name="Barry K.W."/>
            <person name="Bougher N.L."/>
            <person name="Buchanan P."/>
            <person name="Buyck B."/>
            <person name="Bense V."/>
            <person name="Catcheside P."/>
            <person name="Chovatia M."/>
            <person name="Cooper J."/>
            <person name="Damon W."/>
            <person name="Desjardin D."/>
            <person name="Finy P."/>
            <person name="Geml J."/>
            <person name="Haridas S."/>
            <person name="Hughes K."/>
            <person name="Justo A."/>
            <person name="Karasinski D."/>
            <person name="Kautmanova I."/>
            <person name="Kiss B."/>
            <person name="Kocsube S."/>
            <person name="Kotiranta H."/>
            <person name="LaButti K.M."/>
            <person name="Lechner B.E."/>
            <person name="Liimatainen K."/>
            <person name="Lipzen A."/>
            <person name="Lukacs Z."/>
            <person name="Mihaltcheva S."/>
            <person name="Morgado L.N."/>
            <person name="Niskanen T."/>
            <person name="Noordeloos M.E."/>
            <person name="Ohm R.A."/>
            <person name="Ortiz-Santana B."/>
            <person name="Ovrebo C."/>
            <person name="Racz N."/>
            <person name="Riley R."/>
            <person name="Savchenko A."/>
            <person name="Shiryaev A."/>
            <person name="Soop K."/>
            <person name="Spirin V."/>
            <person name="Szebenyi C."/>
            <person name="Tomsovsky M."/>
            <person name="Tulloss R.E."/>
            <person name="Uehling J."/>
            <person name="Grigoriev I.V."/>
            <person name="Vagvolgyi C."/>
            <person name="Papp T."/>
            <person name="Martin F.M."/>
            <person name="Miettinen O."/>
            <person name="Hibbett D.S."/>
            <person name="Nagy L.G."/>
        </authorList>
    </citation>
    <scope>NUCLEOTIDE SEQUENCE [LARGE SCALE GENOMIC DNA]</scope>
    <source>
        <strain evidence="1 2">NL-1719</strain>
    </source>
</reference>
<proteinExistence type="predicted"/>